<dbReference type="EMBL" id="LR796447">
    <property type="protein sequence ID" value="CAB4145276.1"/>
    <property type="molecule type" value="Genomic_DNA"/>
</dbReference>
<accession>A0A6J5R5J7</accession>
<name>A0A6J5R5J7_9CAUD</name>
<sequence>MSQWQPIWRVKINGVEVTDSVLSNLTITSGRNNIYEQPYAGYCNFQIIKFDSSSDSYAVTQSISIEVQDSTAAYVPIFGGSITDLSQEIAQVGSVMNAQRINIIATGALSKIARTTTLGVLSKDFDGDQIYEILNGILLNQWQEVSPSLTWGGYDPSVTWATAENGGLGEIDRPGDYELDARLSSEINVLQLVQELATSGLGYIYESATGAISYADSTHRNTYLATNGYVELTANHALGVGITTTTRIGDVRNKVTLQYKSNQSQEVSDSDATSIALFGEQAQVISTTLDKLVDATDQAAFYLSLRAYPRANFEAIRYELTNSELDDADRDNLLNIFMGMPVRISDIPVNMGSIFQGFVEGWTFQANYNRLTLTLNASPLAFSLQAVRWNGVNPAETWSSVSGTLDWENATIVA</sequence>
<dbReference type="EMBL" id="LR797166">
    <property type="protein sequence ID" value="CAB4191142.1"/>
    <property type="molecule type" value="Genomic_DNA"/>
</dbReference>
<organism evidence="2">
    <name type="scientific">uncultured Caudovirales phage</name>
    <dbReference type="NCBI Taxonomy" id="2100421"/>
    <lineage>
        <taxon>Viruses</taxon>
        <taxon>Duplodnaviria</taxon>
        <taxon>Heunggongvirae</taxon>
        <taxon>Uroviricota</taxon>
        <taxon>Caudoviricetes</taxon>
        <taxon>Peduoviridae</taxon>
        <taxon>Maltschvirus</taxon>
        <taxon>Maltschvirus maltsch</taxon>
    </lineage>
</organism>
<reference evidence="2" key="1">
    <citation type="submission" date="2020-05" db="EMBL/GenBank/DDBJ databases">
        <authorList>
            <person name="Chiriac C."/>
            <person name="Salcher M."/>
            <person name="Ghai R."/>
            <person name="Kavagutti S V."/>
        </authorList>
    </citation>
    <scope>NUCLEOTIDE SEQUENCE</scope>
</reference>
<gene>
    <name evidence="2" type="ORF">UFOVP1221_10</name>
    <name evidence="1" type="ORF">UFOVP491_2</name>
</gene>
<protein>
    <submittedName>
        <fullName evidence="2">Uncharacterized protein</fullName>
    </submittedName>
</protein>
<proteinExistence type="predicted"/>
<evidence type="ECO:0000313" key="1">
    <source>
        <dbReference type="EMBL" id="CAB4145276.1"/>
    </source>
</evidence>
<evidence type="ECO:0000313" key="2">
    <source>
        <dbReference type="EMBL" id="CAB4191142.1"/>
    </source>
</evidence>